<organism evidence="2 3">
    <name type="scientific">Cladophialophora chaetospira</name>
    <dbReference type="NCBI Taxonomy" id="386627"/>
    <lineage>
        <taxon>Eukaryota</taxon>
        <taxon>Fungi</taxon>
        <taxon>Dikarya</taxon>
        <taxon>Ascomycota</taxon>
        <taxon>Pezizomycotina</taxon>
        <taxon>Eurotiomycetes</taxon>
        <taxon>Chaetothyriomycetidae</taxon>
        <taxon>Chaetothyriales</taxon>
        <taxon>Herpotrichiellaceae</taxon>
        <taxon>Cladophialophora</taxon>
    </lineage>
</organism>
<reference evidence="2" key="1">
    <citation type="submission" date="2022-10" db="EMBL/GenBank/DDBJ databases">
        <title>Culturing micro-colonial fungi from biological soil crusts in the Mojave desert and describing Neophaeococcomyces mojavensis, and introducing the new genera and species Taxawa tesnikishii.</title>
        <authorList>
            <person name="Kurbessoian T."/>
            <person name="Stajich J.E."/>
        </authorList>
    </citation>
    <scope>NUCLEOTIDE SEQUENCE</scope>
    <source>
        <strain evidence="2">TK_41</strain>
    </source>
</reference>
<evidence type="ECO:0000313" key="3">
    <source>
        <dbReference type="Proteomes" id="UP001172673"/>
    </source>
</evidence>
<dbReference type="EMBL" id="JAPDRK010000005">
    <property type="protein sequence ID" value="KAJ9612118.1"/>
    <property type="molecule type" value="Genomic_DNA"/>
</dbReference>
<dbReference type="AlphaFoldDB" id="A0AA38XEQ8"/>
<proteinExistence type="predicted"/>
<keyword evidence="3" id="KW-1185">Reference proteome</keyword>
<sequence>MDDEYEACLVPLRTLFQGNPANNLSTPLSKPPSSSEALERGCSRASTSSSYEQSLHNNQVFGAKLLNGHSMRLSFRTPKKLSPHLQLSVAPLSQLLGQLDPVTVENKVSPAVLKLSREACKKLEFYEMDKAYYERITGLRSVTLNEHYYLVLVDGASHMLCAERLFVEGCPDVLRSIRDYFHSDTKFGIFTRGPTQIRSSFSLLLSSFRSSDPSVERLNFLDRNLYDLRRRRLQPRDVPSISGESRLSFFNMSDYIATFGVGAMIESI</sequence>
<accession>A0AA38XEQ8</accession>
<evidence type="ECO:0000313" key="2">
    <source>
        <dbReference type="EMBL" id="KAJ9612118.1"/>
    </source>
</evidence>
<feature type="region of interest" description="Disordered" evidence="1">
    <location>
        <begin position="20"/>
        <end position="43"/>
    </location>
</feature>
<comment type="caution">
    <text evidence="2">The sequence shown here is derived from an EMBL/GenBank/DDBJ whole genome shotgun (WGS) entry which is preliminary data.</text>
</comment>
<evidence type="ECO:0000256" key="1">
    <source>
        <dbReference type="SAM" id="MobiDB-lite"/>
    </source>
</evidence>
<feature type="compositionally biased region" description="Low complexity" evidence="1">
    <location>
        <begin position="24"/>
        <end position="35"/>
    </location>
</feature>
<name>A0AA38XEQ8_9EURO</name>
<dbReference type="Proteomes" id="UP001172673">
    <property type="component" value="Unassembled WGS sequence"/>
</dbReference>
<protein>
    <submittedName>
        <fullName evidence="2">Uncharacterized protein</fullName>
    </submittedName>
</protein>
<gene>
    <name evidence="2" type="ORF">H2200_003715</name>
</gene>